<accession>A0A3P6V0K2</accession>
<name>A0A3P6V0K2_CYLGO</name>
<dbReference type="EMBL" id="UYRV01029392">
    <property type="protein sequence ID" value="VDK83511.1"/>
    <property type="molecule type" value="Genomic_DNA"/>
</dbReference>
<keyword evidence="2" id="KW-1185">Reference proteome</keyword>
<organism evidence="1 2">
    <name type="scientific">Cylicostephanus goldi</name>
    <name type="common">Nematode worm</name>
    <dbReference type="NCBI Taxonomy" id="71465"/>
    <lineage>
        <taxon>Eukaryota</taxon>
        <taxon>Metazoa</taxon>
        <taxon>Ecdysozoa</taxon>
        <taxon>Nematoda</taxon>
        <taxon>Chromadorea</taxon>
        <taxon>Rhabditida</taxon>
        <taxon>Rhabditina</taxon>
        <taxon>Rhabditomorpha</taxon>
        <taxon>Strongyloidea</taxon>
        <taxon>Strongylidae</taxon>
        <taxon>Cylicostephanus</taxon>
    </lineage>
</organism>
<evidence type="ECO:0000313" key="2">
    <source>
        <dbReference type="Proteomes" id="UP000271889"/>
    </source>
</evidence>
<sequence>TCRCESAASTPIYLPNSYDKANNASVPRVFRITYCKSCKPYFYRACGLDLFPWVQEICDVINDVNGECLRGMQSNCSFMELEPEANNDAQLTLEEFKEGAKADPSIVHALSLYFLQALFVRLGNNDSVHDENLLEHIFRSFHLSQKIITLRSVEMTTNLFKGTKRYVVIIFMLVNC</sequence>
<gene>
    <name evidence="1" type="ORF">CGOC_LOCUS8148</name>
</gene>
<dbReference type="OrthoDB" id="191686at2759"/>
<evidence type="ECO:0000313" key="1">
    <source>
        <dbReference type="EMBL" id="VDK83511.1"/>
    </source>
</evidence>
<protein>
    <submittedName>
        <fullName evidence="1">Uncharacterized protein</fullName>
    </submittedName>
</protein>
<dbReference type="Proteomes" id="UP000271889">
    <property type="component" value="Unassembled WGS sequence"/>
</dbReference>
<proteinExistence type="predicted"/>
<dbReference type="AlphaFoldDB" id="A0A3P6V0K2"/>
<reference evidence="1 2" key="1">
    <citation type="submission" date="2018-11" db="EMBL/GenBank/DDBJ databases">
        <authorList>
            <consortium name="Pathogen Informatics"/>
        </authorList>
    </citation>
    <scope>NUCLEOTIDE SEQUENCE [LARGE SCALE GENOMIC DNA]</scope>
</reference>
<feature type="non-terminal residue" evidence="1">
    <location>
        <position position="1"/>
    </location>
</feature>